<reference evidence="6 7" key="1">
    <citation type="submission" date="2024-01" db="EMBL/GenBank/DDBJ databases">
        <title>Complete genome sequence of Citroniella saccharovorans strain M6.X9, isolated from human fecal sample.</title>
        <authorList>
            <person name="Cheng G."/>
            <person name="Westerholm M."/>
            <person name="Schnurer A."/>
        </authorList>
    </citation>
    <scope>NUCLEOTIDE SEQUENCE [LARGE SCALE GENOMIC DNA]</scope>
    <source>
        <strain evidence="6 7">DSM 29873</strain>
    </source>
</reference>
<dbReference type="InterPro" id="IPR017911">
    <property type="entry name" value="MacB-like_ATP-bd"/>
</dbReference>
<dbReference type="Proteomes" id="UP001357733">
    <property type="component" value="Unassembled WGS sequence"/>
</dbReference>
<dbReference type="EMBL" id="JAYKOT010000001">
    <property type="protein sequence ID" value="MEB3428828.1"/>
    <property type="molecule type" value="Genomic_DNA"/>
</dbReference>
<dbReference type="SMART" id="SM00382">
    <property type="entry name" value="AAA"/>
    <property type="match status" value="1"/>
</dbReference>
<evidence type="ECO:0000313" key="7">
    <source>
        <dbReference type="Proteomes" id="UP001357733"/>
    </source>
</evidence>
<dbReference type="InterPro" id="IPR003593">
    <property type="entry name" value="AAA+_ATPase"/>
</dbReference>
<dbReference type="Pfam" id="PF00005">
    <property type="entry name" value="ABC_tran"/>
    <property type="match status" value="1"/>
</dbReference>
<dbReference type="RefSeq" id="WP_324618860.1">
    <property type="nucleotide sequence ID" value="NZ_JAYKOT010000001.1"/>
</dbReference>
<protein>
    <submittedName>
        <fullName evidence="6">ABC transporter ATP-binding protein</fullName>
    </submittedName>
</protein>
<sequence length="240" mass="27000">MEDAFIRIRNLKKIYKMGDEYIHALDGIDLDIKKGDIICLLGTSGSGKSTLLNAIAGLEKPTKGEINIGGVELTKLNEEQLTIFRRLNIGFVFQSYNLVPTLTALENVSLSLMFKGEDKKTREQKAIKILKAVGLEHRLKHKPKEMSGGQQQRVSIARAFVDNPKIIFADEPTGNLDSKTTEEVLNLITKIAKEHNQTMIIVSHDEEVTNFADRTYHMQDGKIYKIKTNEKGEETNEKAN</sequence>
<dbReference type="SUPFAM" id="SSF52540">
    <property type="entry name" value="P-loop containing nucleoside triphosphate hydrolases"/>
    <property type="match status" value="1"/>
</dbReference>
<dbReference type="Gene3D" id="3.40.50.300">
    <property type="entry name" value="P-loop containing nucleotide triphosphate hydrolases"/>
    <property type="match status" value="1"/>
</dbReference>
<name>A0AAW9MMS4_9FIRM</name>
<dbReference type="InterPro" id="IPR017871">
    <property type="entry name" value="ABC_transporter-like_CS"/>
</dbReference>
<keyword evidence="3" id="KW-0547">Nucleotide-binding</keyword>
<evidence type="ECO:0000256" key="4">
    <source>
        <dbReference type="ARBA" id="ARBA00022840"/>
    </source>
</evidence>
<keyword evidence="7" id="KW-1185">Reference proteome</keyword>
<dbReference type="PROSITE" id="PS50893">
    <property type="entry name" value="ABC_TRANSPORTER_2"/>
    <property type="match status" value="1"/>
</dbReference>
<accession>A0AAW9MMS4</accession>
<comment type="similarity">
    <text evidence="1">Belongs to the ABC transporter superfamily.</text>
</comment>
<evidence type="ECO:0000313" key="6">
    <source>
        <dbReference type="EMBL" id="MEB3428828.1"/>
    </source>
</evidence>
<comment type="caution">
    <text evidence="6">The sequence shown here is derived from an EMBL/GenBank/DDBJ whole genome shotgun (WGS) entry which is preliminary data.</text>
</comment>
<dbReference type="PROSITE" id="PS00211">
    <property type="entry name" value="ABC_TRANSPORTER_1"/>
    <property type="match status" value="1"/>
</dbReference>
<dbReference type="AlphaFoldDB" id="A0AAW9MMS4"/>
<proteinExistence type="inferred from homology"/>
<gene>
    <name evidence="6" type="ORF">VLK81_02115</name>
</gene>
<evidence type="ECO:0000256" key="3">
    <source>
        <dbReference type="ARBA" id="ARBA00022741"/>
    </source>
</evidence>
<dbReference type="GO" id="GO:0098796">
    <property type="term" value="C:membrane protein complex"/>
    <property type="evidence" value="ECO:0007669"/>
    <property type="project" value="UniProtKB-ARBA"/>
</dbReference>
<dbReference type="GO" id="GO:0016887">
    <property type="term" value="F:ATP hydrolysis activity"/>
    <property type="evidence" value="ECO:0007669"/>
    <property type="project" value="InterPro"/>
</dbReference>
<dbReference type="FunFam" id="3.40.50.300:FF:000032">
    <property type="entry name" value="Export ABC transporter ATP-binding protein"/>
    <property type="match status" value="1"/>
</dbReference>
<dbReference type="PANTHER" id="PTHR42798">
    <property type="entry name" value="LIPOPROTEIN-RELEASING SYSTEM ATP-BINDING PROTEIN LOLD"/>
    <property type="match status" value="1"/>
</dbReference>
<keyword evidence="4 6" id="KW-0067">ATP-binding</keyword>
<evidence type="ECO:0000256" key="1">
    <source>
        <dbReference type="ARBA" id="ARBA00005417"/>
    </source>
</evidence>
<dbReference type="GO" id="GO:0005524">
    <property type="term" value="F:ATP binding"/>
    <property type="evidence" value="ECO:0007669"/>
    <property type="project" value="UniProtKB-KW"/>
</dbReference>
<evidence type="ECO:0000256" key="2">
    <source>
        <dbReference type="ARBA" id="ARBA00022448"/>
    </source>
</evidence>
<dbReference type="GO" id="GO:0022857">
    <property type="term" value="F:transmembrane transporter activity"/>
    <property type="evidence" value="ECO:0007669"/>
    <property type="project" value="UniProtKB-ARBA"/>
</dbReference>
<dbReference type="CDD" id="cd03255">
    <property type="entry name" value="ABC_MJ0796_LolCDE_FtsE"/>
    <property type="match status" value="1"/>
</dbReference>
<dbReference type="PANTHER" id="PTHR42798:SF6">
    <property type="entry name" value="CELL DIVISION ATP-BINDING PROTEIN FTSE"/>
    <property type="match status" value="1"/>
</dbReference>
<dbReference type="InterPro" id="IPR003439">
    <property type="entry name" value="ABC_transporter-like_ATP-bd"/>
</dbReference>
<organism evidence="6 7">
    <name type="scientific">Citroniella saccharovorans</name>
    <dbReference type="NCBI Taxonomy" id="2053367"/>
    <lineage>
        <taxon>Bacteria</taxon>
        <taxon>Bacillati</taxon>
        <taxon>Bacillota</taxon>
        <taxon>Tissierellia</taxon>
        <taxon>Tissierellales</taxon>
        <taxon>Peptoniphilaceae</taxon>
        <taxon>Citroniella</taxon>
    </lineage>
</organism>
<feature type="domain" description="ABC transporter" evidence="5">
    <location>
        <begin position="6"/>
        <end position="239"/>
    </location>
</feature>
<evidence type="ECO:0000259" key="5">
    <source>
        <dbReference type="PROSITE" id="PS50893"/>
    </source>
</evidence>
<dbReference type="InterPro" id="IPR027417">
    <property type="entry name" value="P-loop_NTPase"/>
</dbReference>
<keyword evidence="2" id="KW-0813">Transport</keyword>